<keyword evidence="3" id="KW-1185">Reference proteome</keyword>
<reference evidence="2 3" key="1">
    <citation type="journal article" date="2020" name="Fungal Divers.">
        <title>Resolving the Mortierellaceae phylogeny through synthesis of multi-gene phylogenetics and phylogenomics.</title>
        <authorList>
            <person name="Vandepol N."/>
            <person name="Liber J."/>
            <person name="Desiro A."/>
            <person name="Na H."/>
            <person name="Kennedy M."/>
            <person name="Barry K."/>
            <person name="Grigoriev I.V."/>
            <person name="Miller A.N."/>
            <person name="O'Donnell K."/>
            <person name="Stajich J.E."/>
            <person name="Bonito G."/>
        </authorList>
    </citation>
    <scope>NUCLEOTIDE SEQUENCE [LARGE SCALE GENOMIC DNA]</scope>
    <source>
        <strain evidence="2 3">AD045</strain>
    </source>
</reference>
<organism evidence="2 3">
    <name type="scientific">Linnemannia gamsii</name>
    <dbReference type="NCBI Taxonomy" id="64522"/>
    <lineage>
        <taxon>Eukaryota</taxon>
        <taxon>Fungi</taxon>
        <taxon>Fungi incertae sedis</taxon>
        <taxon>Mucoromycota</taxon>
        <taxon>Mortierellomycotina</taxon>
        <taxon>Mortierellomycetes</taxon>
        <taxon>Mortierellales</taxon>
        <taxon>Mortierellaceae</taxon>
        <taxon>Linnemannia</taxon>
    </lineage>
</organism>
<gene>
    <name evidence="2" type="ORF">BGZ96_000315</name>
</gene>
<evidence type="ECO:0000313" key="2">
    <source>
        <dbReference type="EMBL" id="KAG0282601.1"/>
    </source>
</evidence>
<feature type="region of interest" description="Disordered" evidence="1">
    <location>
        <begin position="1"/>
        <end position="41"/>
    </location>
</feature>
<sequence length="207" mass="22551">MTKDNEKQQLARLNADNGLPPFIPSSTSGPSQLSQPAPPSAPPDYLFEPVLPRVCCITLNETDKMRLLGVPPTLVVPIRNAITSSWGQIQSEQIYYGAHEFKLLGNPWRGQGTDSVLSRTLIVSVLRAMAVNGWNIVQAADVSKKDHGKDALFFETIDPSIGIVLPDEVDMFAISFNSSDKLRIIGNVPASIVTAVKQAIHTQWSMG</sequence>
<dbReference type="EMBL" id="JAAAIM010001034">
    <property type="protein sequence ID" value="KAG0282601.1"/>
    <property type="molecule type" value="Genomic_DNA"/>
</dbReference>
<protein>
    <submittedName>
        <fullName evidence="2">Uncharacterized protein</fullName>
    </submittedName>
</protein>
<name>A0ABQ7JPB8_9FUNG</name>
<comment type="caution">
    <text evidence="2">The sequence shown here is derived from an EMBL/GenBank/DDBJ whole genome shotgun (WGS) entry which is preliminary data.</text>
</comment>
<dbReference type="Proteomes" id="UP001194696">
    <property type="component" value="Unassembled WGS sequence"/>
</dbReference>
<dbReference type="PANTHER" id="PTHR38696">
    <property type="entry name" value="MEDIATOR OF RNA POLYMERASE II TRANSCRIPTION SUBUNIT 13"/>
    <property type="match status" value="1"/>
</dbReference>
<evidence type="ECO:0000256" key="1">
    <source>
        <dbReference type="SAM" id="MobiDB-lite"/>
    </source>
</evidence>
<accession>A0ABQ7JPB8</accession>
<evidence type="ECO:0000313" key="3">
    <source>
        <dbReference type="Proteomes" id="UP001194696"/>
    </source>
</evidence>
<proteinExistence type="predicted"/>
<dbReference type="PANTHER" id="PTHR38696:SF1">
    <property type="entry name" value="MEDIATOR OF RNA POLYMERASE II TRANSCRIPTION SUBUNIT 13"/>
    <property type="match status" value="1"/>
</dbReference>